<protein>
    <submittedName>
        <fullName evidence="1">Uncharacterized protein</fullName>
    </submittedName>
</protein>
<dbReference type="AlphaFoldDB" id="A0A9Q9B547"/>
<dbReference type="Proteomes" id="UP001056384">
    <property type="component" value="Chromosome 12"/>
</dbReference>
<name>A0A9Q9B547_9PEZI</name>
<dbReference type="EMBL" id="CP099429">
    <property type="protein sequence ID" value="USW59138.1"/>
    <property type="molecule type" value="Genomic_DNA"/>
</dbReference>
<keyword evidence="2" id="KW-1185">Reference proteome</keyword>
<organism evidence="1 2">
    <name type="scientific">Septoria linicola</name>
    <dbReference type="NCBI Taxonomy" id="215465"/>
    <lineage>
        <taxon>Eukaryota</taxon>
        <taxon>Fungi</taxon>
        <taxon>Dikarya</taxon>
        <taxon>Ascomycota</taxon>
        <taxon>Pezizomycotina</taxon>
        <taxon>Dothideomycetes</taxon>
        <taxon>Dothideomycetidae</taxon>
        <taxon>Mycosphaerellales</taxon>
        <taxon>Mycosphaerellaceae</taxon>
        <taxon>Septoria</taxon>
    </lineage>
</organism>
<gene>
    <name evidence="1" type="ORF">Slin15195_G124570</name>
</gene>
<accession>A0A9Q9B547</accession>
<reference evidence="1" key="1">
    <citation type="submission" date="2022-06" db="EMBL/GenBank/DDBJ databases">
        <title>Complete genome sequences of two strains of the flax pathogen Septoria linicola.</title>
        <authorList>
            <person name="Lapalu N."/>
            <person name="Simon A."/>
            <person name="Demenou B."/>
            <person name="Paumier D."/>
            <person name="Guillot M.-P."/>
            <person name="Gout L."/>
            <person name="Valade R."/>
        </authorList>
    </citation>
    <scope>NUCLEOTIDE SEQUENCE</scope>
    <source>
        <strain evidence="1">SE15195</strain>
    </source>
</reference>
<sequence length="100" mass="11180">MTALKHLIEHRESRMRNIDTALNEDQTGKVSALFDKWRTVVSERNLVLREASNRGSVEVEDSADMAPGYKPVEAGGHGMDTQVVRALDTEIAWLEQDTAN</sequence>
<proteinExistence type="predicted"/>
<evidence type="ECO:0000313" key="2">
    <source>
        <dbReference type="Proteomes" id="UP001056384"/>
    </source>
</evidence>
<evidence type="ECO:0000313" key="1">
    <source>
        <dbReference type="EMBL" id="USW59138.1"/>
    </source>
</evidence>